<proteinExistence type="inferred from homology"/>
<evidence type="ECO:0000256" key="7">
    <source>
        <dbReference type="SAM" id="MobiDB-lite"/>
    </source>
</evidence>
<feature type="domain" description="Peripheral subunit-binding (PSBD)" evidence="9">
    <location>
        <begin position="258"/>
        <end position="295"/>
    </location>
</feature>
<dbReference type="PROSITE" id="PS00189">
    <property type="entry name" value="LIPOYL"/>
    <property type="match status" value="1"/>
</dbReference>
<feature type="compositionally biased region" description="Basic and acidic residues" evidence="7">
    <location>
        <begin position="207"/>
        <end position="224"/>
    </location>
</feature>
<keyword evidence="2 6" id="KW-0808">Transferase</keyword>
<protein>
    <recommendedName>
        <fullName evidence="6">Acetyltransferase component of pyruvate dehydrogenase complex</fullName>
        <ecNumber evidence="6">2.3.1.12</ecNumber>
    </recommendedName>
</protein>
<dbReference type="PROSITE" id="PS51826">
    <property type="entry name" value="PSBD"/>
    <property type="match status" value="1"/>
</dbReference>
<evidence type="ECO:0000256" key="4">
    <source>
        <dbReference type="ARBA" id="ARBA00022946"/>
    </source>
</evidence>
<organism evidence="10 11">
    <name type="scientific">Sphagnum jensenii</name>
    <dbReference type="NCBI Taxonomy" id="128206"/>
    <lineage>
        <taxon>Eukaryota</taxon>
        <taxon>Viridiplantae</taxon>
        <taxon>Streptophyta</taxon>
        <taxon>Embryophyta</taxon>
        <taxon>Bryophyta</taxon>
        <taxon>Sphagnophytina</taxon>
        <taxon>Sphagnopsida</taxon>
        <taxon>Sphagnales</taxon>
        <taxon>Sphagnaceae</taxon>
        <taxon>Sphagnum</taxon>
    </lineage>
</organism>
<dbReference type="InterPro" id="IPR003016">
    <property type="entry name" value="2-oxoA_DH_lipoyl-BS"/>
</dbReference>
<keyword evidence="5 6" id="KW-0012">Acyltransferase</keyword>
<keyword evidence="3 6" id="KW-0450">Lipoyl</keyword>
<comment type="similarity">
    <text evidence="1 6">Belongs to the 2-oxoacid dehydrogenase family.</text>
</comment>
<dbReference type="InterPro" id="IPR000089">
    <property type="entry name" value="Biotin_lipoyl"/>
</dbReference>
<dbReference type="Pfam" id="PF00364">
    <property type="entry name" value="Biotin_lipoyl"/>
    <property type="match status" value="1"/>
</dbReference>
<gene>
    <name evidence="10" type="ORF">CSSPJE1EN1_LOCUS11307</name>
</gene>
<dbReference type="InterPro" id="IPR011053">
    <property type="entry name" value="Single_hybrid_motif"/>
</dbReference>
<dbReference type="SUPFAM" id="SSF52777">
    <property type="entry name" value="CoA-dependent acyltransferases"/>
    <property type="match status" value="1"/>
</dbReference>
<feature type="compositionally biased region" description="Pro residues" evidence="7">
    <location>
        <begin position="225"/>
        <end position="235"/>
    </location>
</feature>
<dbReference type="EC" id="2.3.1.12" evidence="6"/>
<feature type="domain" description="Lipoyl-binding" evidence="8">
    <location>
        <begin position="110"/>
        <end position="186"/>
    </location>
</feature>
<dbReference type="InterPro" id="IPR023213">
    <property type="entry name" value="CAT-like_dom_sf"/>
</dbReference>
<dbReference type="Gene3D" id="2.40.50.100">
    <property type="match status" value="1"/>
</dbReference>
<evidence type="ECO:0000256" key="5">
    <source>
        <dbReference type="ARBA" id="ARBA00023315"/>
    </source>
</evidence>
<dbReference type="Pfam" id="PF00198">
    <property type="entry name" value="2-oxoacid_dh"/>
    <property type="match status" value="1"/>
</dbReference>
<evidence type="ECO:0000256" key="1">
    <source>
        <dbReference type="ARBA" id="ARBA00007317"/>
    </source>
</evidence>
<reference evidence="10" key="1">
    <citation type="submission" date="2024-02" db="EMBL/GenBank/DDBJ databases">
        <authorList>
            <consortium name="ELIXIR-Norway"/>
            <consortium name="Elixir Norway"/>
        </authorList>
    </citation>
    <scope>NUCLEOTIDE SEQUENCE</scope>
</reference>
<dbReference type="Gene3D" id="4.10.320.10">
    <property type="entry name" value="E3-binding domain"/>
    <property type="match status" value="1"/>
</dbReference>
<evidence type="ECO:0000259" key="8">
    <source>
        <dbReference type="PROSITE" id="PS50968"/>
    </source>
</evidence>
<keyword evidence="4" id="KW-0809">Transit peptide</keyword>
<dbReference type="PROSITE" id="PS50968">
    <property type="entry name" value="BIOTINYL_LIPOYL"/>
    <property type="match status" value="1"/>
</dbReference>
<dbReference type="PANTHER" id="PTHR23151">
    <property type="entry name" value="DIHYDROLIPOAMIDE ACETYL/SUCCINYL-TRANSFERASE-RELATED"/>
    <property type="match status" value="1"/>
</dbReference>
<feature type="compositionally biased region" description="Low complexity" evidence="7">
    <location>
        <begin position="236"/>
        <end position="247"/>
    </location>
</feature>
<dbReference type="SUPFAM" id="SSF51230">
    <property type="entry name" value="Single hybrid motif"/>
    <property type="match status" value="1"/>
</dbReference>
<comment type="cofactor">
    <cofactor evidence="6">
        <name>(R)-lipoate</name>
        <dbReference type="ChEBI" id="CHEBI:83088"/>
    </cofactor>
    <text evidence="6">Binds 1 lipoyl cofactor covalently.</text>
</comment>
<dbReference type="EMBL" id="OZ020113">
    <property type="protein sequence ID" value="CAK9265829.1"/>
    <property type="molecule type" value="Genomic_DNA"/>
</dbReference>
<dbReference type="Proteomes" id="UP001497444">
    <property type="component" value="Chromosome 18"/>
</dbReference>
<evidence type="ECO:0000256" key="2">
    <source>
        <dbReference type="ARBA" id="ARBA00022679"/>
    </source>
</evidence>
<comment type="subcellular location">
    <subcellularLocation>
        <location evidence="6">Mitochondrion</location>
    </subcellularLocation>
</comment>
<dbReference type="InterPro" id="IPR045257">
    <property type="entry name" value="E2/Pdx1"/>
</dbReference>
<keyword evidence="11" id="KW-1185">Reference proteome</keyword>
<name>A0ABP0WH93_9BRYO</name>
<evidence type="ECO:0000313" key="11">
    <source>
        <dbReference type="Proteomes" id="UP001497444"/>
    </source>
</evidence>
<feature type="region of interest" description="Disordered" evidence="7">
    <location>
        <begin position="298"/>
        <end position="317"/>
    </location>
</feature>
<dbReference type="SUPFAM" id="SSF47005">
    <property type="entry name" value="Peripheral subunit-binding domain of 2-oxo acid dehydrogenase complex"/>
    <property type="match status" value="1"/>
</dbReference>
<dbReference type="NCBIfam" id="TIGR01349">
    <property type="entry name" value="PDHac_trf_mito"/>
    <property type="match status" value="1"/>
</dbReference>
<evidence type="ECO:0000256" key="6">
    <source>
        <dbReference type="RuleBase" id="RU361137"/>
    </source>
</evidence>
<evidence type="ECO:0000259" key="9">
    <source>
        <dbReference type="PROSITE" id="PS51826"/>
    </source>
</evidence>
<evidence type="ECO:0000313" key="10">
    <source>
        <dbReference type="EMBL" id="CAK9265829.1"/>
    </source>
</evidence>
<comment type="catalytic activity">
    <reaction evidence="6">
        <text>N(6)-[(R)-dihydrolipoyl]-L-lysyl-[protein] + acetyl-CoA = N(6)-[(R)-S(8)-acetyldihydrolipoyl]-L-lysyl-[protein] + CoA</text>
        <dbReference type="Rhea" id="RHEA:17017"/>
        <dbReference type="Rhea" id="RHEA-COMP:10475"/>
        <dbReference type="Rhea" id="RHEA-COMP:10478"/>
        <dbReference type="ChEBI" id="CHEBI:57287"/>
        <dbReference type="ChEBI" id="CHEBI:57288"/>
        <dbReference type="ChEBI" id="CHEBI:83100"/>
        <dbReference type="ChEBI" id="CHEBI:83111"/>
        <dbReference type="EC" id="2.3.1.12"/>
    </reaction>
</comment>
<dbReference type="Gene3D" id="3.30.559.10">
    <property type="entry name" value="Chloramphenicol acetyltransferase-like domain"/>
    <property type="match status" value="1"/>
</dbReference>
<dbReference type="InterPro" id="IPR004167">
    <property type="entry name" value="PSBD"/>
</dbReference>
<dbReference type="Pfam" id="PF02817">
    <property type="entry name" value="E3_binding"/>
    <property type="match status" value="1"/>
</dbReference>
<sequence length="562" mass="59550">MACRRSAVILARNGATFVVGSSSRRLRSGASSSSSPSIGAMWEAVFATECGNGEFFLQRSFSSQSWKRLSVRLRDLPTRLPLSQLQSVSILKNYAGAHTSGFHASSGNLVQEIGMPSLSPTMTQGNIAKWCKKEGEAVSAGDVLCEIETDKATLEMESMEEGFLAKILVPDGAKDIPVGEAICLMVESEDEIKSIGDYKPSAGGTGKAEDKAGKEAPPAPKKEVSPPPPPPPPPSSEEAASKPSQAPVHSSAGGDQIFASPAAKKLAEGKHVSLSSIRGTGPDGSIVKADIEEYLASGSASKRPSAPQGEKPAVGRAAAAPITEVDYTDIPNTQIRRVTAKRLLLSKQTIPHYYLSLDTRVDKLLKLRAELNAVLESSKTKDAPAKKISLNDFVIKAVALALRKVPECNSSWSDDFIRQYHNVDISVAVQTKHGLMVPVVKGADKKGLSTISEDVKVLAGKARSNTLKPQDYEGGTFTVSNLGGSFGIKQFCAIINPPQACILAVGTTEKQVIPGDGTGDFLTGTFMTVTLSCDHRVVDGAIGAQWLGAFKSYIENPVTLML</sequence>
<dbReference type="CDD" id="cd06849">
    <property type="entry name" value="lipoyl_domain"/>
    <property type="match status" value="1"/>
</dbReference>
<dbReference type="InterPro" id="IPR036625">
    <property type="entry name" value="E3-bd_dom_sf"/>
</dbReference>
<evidence type="ECO:0000256" key="3">
    <source>
        <dbReference type="ARBA" id="ARBA00022823"/>
    </source>
</evidence>
<comment type="function">
    <text evidence="6">The pyruvate dehydrogenase complex catalyzes the overall conversion of pyruvate to acetyl-CoA and CO(2).</text>
</comment>
<dbReference type="PANTHER" id="PTHR23151:SF90">
    <property type="entry name" value="DIHYDROLIPOYLLYSINE-RESIDUE ACETYLTRANSFERASE COMPONENT OF PYRUVATE DEHYDROGENASE COMPLEX, MITOCHONDRIAL-RELATED"/>
    <property type="match status" value="1"/>
</dbReference>
<accession>A0ABP0WH93</accession>
<dbReference type="InterPro" id="IPR001078">
    <property type="entry name" value="2-oxoacid_DH_actylTfrase"/>
</dbReference>
<feature type="region of interest" description="Disordered" evidence="7">
    <location>
        <begin position="195"/>
        <end position="255"/>
    </location>
</feature>
<dbReference type="InterPro" id="IPR006257">
    <property type="entry name" value="LAT1"/>
</dbReference>